<evidence type="ECO:0000256" key="2">
    <source>
        <dbReference type="ARBA" id="ARBA00023015"/>
    </source>
</evidence>
<evidence type="ECO:0000256" key="4">
    <source>
        <dbReference type="ARBA" id="ARBA00023163"/>
    </source>
</evidence>
<dbReference type="InterPro" id="IPR036388">
    <property type="entry name" value="WH-like_DNA-bd_sf"/>
</dbReference>
<dbReference type="InterPro" id="IPR001867">
    <property type="entry name" value="OmpR/PhoB-type_DNA-bd"/>
</dbReference>
<feature type="DNA-binding region" description="OmpR/PhoB-type" evidence="5">
    <location>
        <begin position="1"/>
        <end position="71"/>
    </location>
</feature>
<feature type="domain" description="OmpR/PhoB-type" evidence="6">
    <location>
        <begin position="1"/>
        <end position="71"/>
    </location>
</feature>
<dbReference type="Pfam" id="PF13191">
    <property type="entry name" value="AAA_16"/>
    <property type="match status" value="1"/>
</dbReference>
<dbReference type="Proteomes" id="UP000278962">
    <property type="component" value="Unassembled WGS sequence"/>
</dbReference>
<dbReference type="Gene3D" id="1.10.10.10">
    <property type="entry name" value="Winged helix-like DNA-binding domain superfamily/Winged helix DNA-binding domain"/>
    <property type="match status" value="1"/>
</dbReference>
<dbReference type="InterPro" id="IPR041664">
    <property type="entry name" value="AAA_16"/>
</dbReference>
<organism evidence="7 8">
    <name type="scientific">Solirubrobacter pauli</name>
    <dbReference type="NCBI Taxonomy" id="166793"/>
    <lineage>
        <taxon>Bacteria</taxon>
        <taxon>Bacillati</taxon>
        <taxon>Actinomycetota</taxon>
        <taxon>Thermoleophilia</taxon>
        <taxon>Solirubrobacterales</taxon>
        <taxon>Solirubrobacteraceae</taxon>
        <taxon>Solirubrobacter</taxon>
    </lineage>
</organism>
<keyword evidence="3 5" id="KW-0238">DNA-binding</keyword>
<dbReference type="GO" id="GO:0003677">
    <property type="term" value="F:DNA binding"/>
    <property type="evidence" value="ECO:0007669"/>
    <property type="project" value="UniProtKB-UniRule"/>
</dbReference>
<name>A0A660KWZ0_9ACTN</name>
<comment type="caution">
    <text evidence="7">The sequence shown here is derived from an EMBL/GenBank/DDBJ whole genome shotgun (WGS) entry which is preliminary data.</text>
</comment>
<dbReference type="SMART" id="SM00862">
    <property type="entry name" value="Trans_reg_C"/>
    <property type="match status" value="1"/>
</dbReference>
<dbReference type="PANTHER" id="PTHR35807:SF1">
    <property type="entry name" value="TRANSCRIPTIONAL REGULATOR REDD"/>
    <property type="match status" value="1"/>
</dbReference>
<dbReference type="InterPro" id="IPR003593">
    <property type="entry name" value="AAA+_ATPase"/>
</dbReference>
<dbReference type="SUPFAM" id="SSF48452">
    <property type="entry name" value="TPR-like"/>
    <property type="match status" value="1"/>
</dbReference>
<evidence type="ECO:0000256" key="3">
    <source>
        <dbReference type="ARBA" id="ARBA00023125"/>
    </source>
</evidence>
<evidence type="ECO:0000259" key="6">
    <source>
        <dbReference type="PROSITE" id="PS51755"/>
    </source>
</evidence>
<dbReference type="GO" id="GO:0006355">
    <property type="term" value="P:regulation of DNA-templated transcription"/>
    <property type="evidence" value="ECO:0007669"/>
    <property type="project" value="InterPro"/>
</dbReference>
<dbReference type="CDD" id="cd15831">
    <property type="entry name" value="BTAD"/>
    <property type="match status" value="1"/>
</dbReference>
<dbReference type="SMART" id="SM01043">
    <property type="entry name" value="BTAD"/>
    <property type="match status" value="1"/>
</dbReference>
<dbReference type="SUPFAM" id="SSF52540">
    <property type="entry name" value="P-loop containing nucleoside triphosphate hydrolases"/>
    <property type="match status" value="1"/>
</dbReference>
<dbReference type="InterPro" id="IPR005158">
    <property type="entry name" value="BTAD"/>
</dbReference>
<dbReference type="OrthoDB" id="134712at2"/>
<dbReference type="InterPro" id="IPR011990">
    <property type="entry name" value="TPR-like_helical_dom_sf"/>
</dbReference>
<dbReference type="PROSITE" id="PS51755">
    <property type="entry name" value="OMPR_PHOB"/>
    <property type="match status" value="1"/>
</dbReference>
<comment type="similarity">
    <text evidence="1">Belongs to the AfsR/DnrI/RedD regulatory family.</text>
</comment>
<keyword evidence="8" id="KW-1185">Reference proteome</keyword>
<dbReference type="EMBL" id="RBIL01000003">
    <property type="protein sequence ID" value="RKQ84821.1"/>
    <property type="molecule type" value="Genomic_DNA"/>
</dbReference>
<dbReference type="GO" id="GO:0000160">
    <property type="term" value="P:phosphorelay signal transduction system"/>
    <property type="evidence" value="ECO:0007669"/>
    <property type="project" value="InterPro"/>
</dbReference>
<accession>A0A660KWZ0</accession>
<evidence type="ECO:0000313" key="8">
    <source>
        <dbReference type="Proteomes" id="UP000278962"/>
    </source>
</evidence>
<dbReference type="SMART" id="SM00382">
    <property type="entry name" value="AAA"/>
    <property type="match status" value="1"/>
</dbReference>
<dbReference type="SUPFAM" id="SSF46894">
    <property type="entry name" value="C-terminal effector domain of the bipartite response regulators"/>
    <property type="match status" value="1"/>
</dbReference>
<sequence length="1089" mass="118185">MGGARQRALLAVLLLHANETLSADRIIDELWGARPPATAAKTVQVYISRLRKALGPDGGVTTREHGYELRVAPEQLDAHRFERLLAEARAELAEGRAARAASTLEGALALWRDAPLADLTFEAPAQRAIARLEDLHVDALELLADAELELGHHAPLVERLERLVAAHPFRERFRAQLMLALYRSDRQADALQAYRAARATLAEELGIEPGERLRELERAILTQDPRLDLARVATAATPEPTAAGAFVGREAELAELTAGLDEVTAGHGRLFLLVGEPGIGKSRLAEELSAHARAHGALVLVGRCWEAGGAPAYWPWVQSLRAYVRRVEPDVLRAQLGPGAADVAQLLPELRDVLDELPPVSAVESDGARFRLFDSLTAFLKHVADEQPLVLILDDLHAADEPSLLLLQFVARELARSRVMVVGAYRDVDPTVVEPLDAAVAELTREPVTRRLTLRGLDADDVTRYIALAAPTVSAMGAAVFAETEGNPLFVGEIVRLLDKEGQLAIPNSVRETIGRRLRHLSDDCNAVLTTASVLGREFDLQVLARACERGTATVLELLDEAADARVVSDVPGAIGRLRFAHALIRDAAYQRLSRARRVELHRCVGEAIEAVHAADLDPHLAELAHHFAEAAAADGPERAVHYAARAGARAVTLLAYEEAVRLYALALDASARATPEERCGLLLALGDAQGRRGDDGGAKATFMRAAELARGAGLPQLLARATAGYGGRFLWAHGLTDERLVPLLEEGLVAVGTHDSELRVRLLSRLAAALRHGPTRARREVLMDEAIQMARRIGDPVTIASALTAAESALHAPHTAQARLANAGEIVELAVRAGDREREFDGHEHAFWASWELGDPDRRARELTEMARVAAELRQPAQQWMLAAAHATLALAQGRFEEAPALIARAHEIGAPTLAWNAQAARTLQRFILCRECGGLEAYLLEVRDREHDFPSPLVHGAVVSHALAFLDRGDEAAELVDELLGHDLADWHVDEQWFVSLCLLAETCAIIGDADAGAVLYDLLEPYADHNAVAVPELALDSTSRPLGLLASLLGRHDDAERHFADAVAMNERMGARAWVEHTRRAQALRP</sequence>
<dbReference type="InterPro" id="IPR051677">
    <property type="entry name" value="AfsR-DnrI-RedD_regulator"/>
</dbReference>
<dbReference type="Pfam" id="PF03704">
    <property type="entry name" value="BTAD"/>
    <property type="match status" value="1"/>
</dbReference>
<evidence type="ECO:0000256" key="1">
    <source>
        <dbReference type="ARBA" id="ARBA00005820"/>
    </source>
</evidence>
<keyword evidence="2" id="KW-0805">Transcription regulation</keyword>
<dbReference type="Gene3D" id="3.40.50.300">
    <property type="entry name" value="P-loop containing nucleotide triphosphate hydrolases"/>
    <property type="match status" value="1"/>
</dbReference>
<gene>
    <name evidence="7" type="ORF">C8N24_6451</name>
</gene>
<dbReference type="AlphaFoldDB" id="A0A660KWZ0"/>
<dbReference type="InterPro" id="IPR027417">
    <property type="entry name" value="P-loop_NTPase"/>
</dbReference>
<dbReference type="Pfam" id="PF00486">
    <property type="entry name" value="Trans_reg_C"/>
    <property type="match status" value="1"/>
</dbReference>
<dbReference type="PANTHER" id="PTHR35807">
    <property type="entry name" value="TRANSCRIPTIONAL REGULATOR REDD-RELATED"/>
    <property type="match status" value="1"/>
</dbReference>
<protein>
    <submittedName>
        <fullName evidence="7">Transcriptional regulator</fullName>
    </submittedName>
</protein>
<dbReference type="InterPro" id="IPR016032">
    <property type="entry name" value="Sig_transdc_resp-reg_C-effctor"/>
</dbReference>
<evidence type="ECO:0000256" key="5">
    <source>
        <dbReference type="PROSITE-ProRule" id="PRU01091"/>
    </source>
</evidence>
<reference evidence="7 8" key="1">
    <citation type="submission" date="2018-10" db="EMBL/GenBank/DDBJ databases">
        <title>Genomic Encyclopedia of Archaeal and Bacterial Type Strains, Phase II (KMG-II): from individual species to whole genera.</title>
        <authorList>
            <person name="Goeker M."/>
        </authorList>
    </citation>
    <scope>NUCLEOTIDE SEQUENCE [LARGE SCALE GENOMIC DNA]</scope>
    <source>
        <strain evidence="7 8">DSM 14954</strain>
    </source>
</reference>
<dbReference type="Gene3D" id="1.25.40.10">
    <property type="entry name" value="Tetratricopeptide repeat domain"/>
    <property type="match status" value="2"/>
</dbReference>
<keyword evidence="4" id="KW-0804">Transcription</keyword>
<proteinExistence type="inferred from homology"/>
<evidence type="ECO:0000313" key="7">
    <source>
        <dbReference type="EMBL" id="RKQ84821.1"/>
    </source>
</evidence>
<dbReference type="RefSeq" id="WP_121258253.1">
    <property type="nucleotide sequence ID" value="NZ_RBIL01000003.1"/>
</dbReference>